<organism evidence="2 3">
    <name type="scientific">Nannocystis bainbridge</name>
    <dbReference type="NCBI Taxonomy" id="2995303"/>
    <lineage>
        <taxon>Bacteria</taxon>
        <taxon>Pseudomonadati</taxon>
        <taxon>Myxococcota</taxon>
        <taxon>Polyangia</taxon>
        <taxon>Nannocystales</taxon>
        <taxon>Nannocystaceae</taxon>
        <taxon>Nannocystis</taxon>
    </lineage>
</organism>
<name>A0ABT5DWF7_9BACT</name>
<proteinExistence type="predicted"/>
<dbReference type="RefSeq" id="WP_272086449.1">
    <property type="nucleotide sequence ID" value="NZ_JAQNDL010000001.1"/>
</dbReference>
<sequence>MTSLQRLCAWMCGFAVIGCSQPAGSQKTEPEAKGAAAEPAKGTEAKAPEARAAAQTTSGQVRSDVALPLPALLGQPVLSVEPNFGEHQGKGMARTTCVRFAPERTFFRCTFALQRYADKGDEWAGIRVEYEDGLAASIGFDGYKKGTGPFDPKVLLRAVGLELPDEPRADAPAEGVRRWAWFNDRARLKIGEHQYRVEISVVGDDWARSRIDVVRNEPLTPEQKAKIVPPGAGKPEISEPPPGP</sequence>
<comment type="caution">
    <text evidence="2">The sequence shown here is derived from an EMBL/GenBank/DDBJ whole genome shotgun (WGS) entry which is preliminary data.</text>
</comment>
<gene>
    <name evidence="2" type="ORF">POL25_13765</name>
</gene>
<feature type="region of interest" description="Disordered" evidence="1">
    <location>
        <begin position="217"/>
        <end position="244"/>
    </location>
</feature>
<feature type="region of interest" description="Disordered" evidence="1">
    <location>
        <begin position="22"/>
        <end position="59"/>
    </location>
</feature>
<evidence type="ECO:0008006" key="4">
    <source>
        <dbReference type="Google" id="ProtNLM"/>
    </source>
</evidence>
<evidence type="ECO:0000256" key="1">
    <source>
        <dbReference type="SAM" id="MobiDB-lite"/>
    </source>
</evidence>
<dbReference type="EMBL" id="JAQNDL010000001">
    <property type="protein sequence ID" value="MDC0717968.1"/>
    <property type="molecule type" value="Genomic_DNA"/>
</dbReference>
<accession>A0ABT5DWF7</accession>
<protein>
    <recommendedName>
        <fullName evidence="4">Lipoprotein</fullName>
    </recommendedName>
</protein>
<evidence type="ECO:0000313" key="3">
    <source>
        <dbReference type="Proteomes" id="UP001221686"/>
    </source>
</evidence>
<dbReference type="Proteomes" id="UP001221686">
    <property type="component" value="Unassembled WGS sequence"/>
</dbReference>
<evidence type="ECO:0000313" key="2">
    <source>
        <dbReference type="EMBL" id="MDC0717968.1"/>
    </source>
</evidence>
<reference evidence="2 3" key="1">
    <citation type="submission" date="2022-11" db="EMBL/GenBank/DDBJ databases">
        <title>Minimal conservation of predation-associated metabolite biosynthetic gene clusters underscores biosynthetic potential of Myxococcota including descriptions for ten novel species: Archangium lansinium sp. nov., Myxococcus landrumus sp. nov., Nannocystis bai.</title>
        <authorList>
            <person name="Ahearne A."/>
            <person name="Stevens C."/>
            <person name="Dowd S."/>
        </authorList>
    </citation>
    <scope>NUCLEOTIDE SEQUENCE [LARGE SCALE GENOMIC DNA]</scope>
    <source>
        <strain evidence="2 3">BB15-2</strain>
    </source>
</reference>
<dbReference type="PROSITE" id="PS51257">
    <property type="entry name" value="PROKAR_LIPOPROTEIN"/>
    <property type="match status" value="1"/>
</dbReference>
<keyword evidence="3" id="KW-1185">Reference proteome</keyword>